<dbReference type="PROSITE" id="PS00622">
    <property type="entry name" value="HTH_LUXR_1"/>
    <property type="match status" value="1"/>
</dbReference>
<dbReference type="SUPFAM" id="SSF46894">
    <property type="entry name" value="C-terminal effector domain of the bipartite response regulators"/>
    <property type="match status" value="1"/>
</dbReference>
<dbReference type="SUPFAM" id="SSF55781">
    <property type="entry name" value="GAF domain-like"/>
    <property type="match status" value="1"/>
</dbReference>
<feature type="domain" description="HTH luxR-type" evidence="4">
    <location>
        <begin position="266"/>
        <end position="331"/>
    </location>
</feature>
<dbReference type="SMART" id="SM00421">
    <property type="entry name" value="HTH_LUXR"/>
    <property type="match status" value="1"/>
</dbReference>
<dbReference type="CDD" id="cd06170">
    <property type="entry name" value="LuxR_C_like"/>
    <property type="match status" value="1"/>
</dbReference>
<dbReference type="InterPro" id="IPR029016">
    <property type="entry name" value="GAF-like_dom_sf"/>
</dbReference>
<dbReference type="PANTHER" id="PTHR44688:SF16">
    <property type="entry name" value="DNA-BINDING TRANSCRIPTIONAL ACTIVATOR DEVR_DOSR"/>
    <property type="match status" value="1"/>
</dbReference>
<evidence type="ECO:0000313" key="5">
    <source>
        <dbReference type="EMBL" id="MFC4070490.1"/>
    </source>
</evidence>
<protein>
    <submittedName>
        <fullName evidence="5">LuxR C-terminal-related transcriptional regulator</fullName>
    </submittedName>
</protein>
<dbReference type="PRINTS" id="PR00038">
    <property type="entry name" value="HTHLUXR"/>
</dbReference>
<accession>A0ABV8J2V5</accession>
<dbReference type="EMBL" id="JBHSBL010000024">
    <property type="protein sequence ID" value="MFC4070490.1"/>
    <property type="molecule type" value="Genomic_DNA"/>
</dbReference>
<keyword evidence="1" id="KW-0805">Transcription regulation</keyword>
<sequence>MTELLAEALELAAEINRVTPAGDNPAEDLGVIWDPMRRLVPFAAAWIGLLDTDQRRYTTVSSVGHDPVSRAYMESEELTELRKKLGLLQGCRPLRLQDAPPHTVELPCWSEHWWPTGFREGVAVPLVTPDGRHLGLLGLHTDTASQPTVEARDALGAIAHTITAVLDPMNSLAGLARLIHGATAAAAVDCRGAVTPLPGMAIDSLLTRCPDVVSTAVDGLTDRVRYMAFLYPVAADDGPEHYVRVTGLACPPGRSDDLAGLVVTSPPDDLCALTLRELVVLGLVIEGHANQGIADRLFITARTVAAHLEHIRTKLRAPTRTAAAVLAMRRGLYIPYRLIDVRTGTSRVVAVTTGG</sequence>
<evidence type="ECO:0000259" key="4">
    <source>
        <dbReference type="PROSITE" id="PS50043"/>
    </source>
</evidence>
<evidence type="ECO:0000256" key="1">
    <source>
        <dbReference type="ARBA" id="ARBA00023015"/>
    </source>
</evidence>
<dbReference type="Proteomes" id="UP001595867">
    <property type="component" value="Unassembled WGS sequence"/>
</dbReference>
<dbReference type="RefSeq" id="WP_378071367.1">
    <property type="nucleotide sequence ID" value="NZ_JBHSBL010000024.1"/>
</dbReference>
<dbReference type="Pfam" id="PF00196">
    <property type="entry name" value="GerE"/>
    <property type="match status" value="1"/>
</dbReference>
<dbReference type="Pfam" id="PF13185">
    <property type="entry name" value="GAF_2"/>
    <property type="match status" value="1"/>
</dbReference>
<evidence type="ECO:0000256" key="2">
    <source>
        <dbReference type="ARBA" id="ARBA00023125"/>
    </source>
</evidence>
<organism evidence="5 6">
    <name type="scientific">Actinoplanes subglobosus</name>
    <dbReference type="NCBI Taxonomy" id="1547892"/>
    <lineage>
        <taxon>Bacteria</taxon>
        <taxon>Bacillati</taxon>
        <taxon>Actinomycetota</taxon>
        <taxon>Actinomycetes</taxon>
        <taxon>Micromonosporales</taxon>
        <taxon>Micromonosporaceae</taxon>
        <taxon>Actinoplanes</taxon>
    </lineage>
</organism>
<evidence type="ECO:0000313" key="6">
    <source>
        <dbReference type="Proteomes" id="UP001595867"/>
    </source>
</evidence>
<dbReference type="InterPro" id="IPR000792">
    <property type="entry name" value="Tscrpt_reg_LuxR_C"/>
</dbReference>
<keyword evidence="3" id="KW-0804">Transcription</keyword>
<dbReference type="Gene3D" id="3.30.450.40">
    <property type="match status" value="1"/>
</dbReference>
<dbReference type="InterPro" id="IPR036388">
    <property type="entry name" value="WH-like_DNA-bd_sf"/>
</dbReference>
<dbReference type="InterPro" id="IPR016032">
    <property type="entry name" value="Sig_transdc_resp-reg_C-effctor"/>
</dbReference>
<dbReference type="PANTHER" id="PTHR44688">
    <property type="entry name" value="DNA-BINDING TRANSCRIPTIONAL ACTIVATOR DEVR_DOSR"/>
    <property type="match status" value="1"/>
</dbReference>
<evidence type="ECO:0000256" key="3">
    <source>
        <dbReference type="ARBA" id="ARBA00023163"/>
    </source>
</evidence>
<dbReference type="PROSITE" id="PS50043">
    <property type="entry name" value="HTH_LUXR_2"/>
    <property type="match status" value="1"/>
</dbReference>
<proteinExistence type="predicted"/>
<comment type="caution">
    <text evidence="5">The sequence shown here is derived from an EMBL/GenBank/DDBJ whole genome shotgun (WGS) entry which is preliminary data.</text>
</comment>
<reference evidence="6" key="1">
    <citation type="journal article" date="2019" name="Int. J. Syst. Evol. Microbiol.">
        <title>The Global Catalogue of Microorganisms (GCM) 10K type strain sequencing project: providing services to taxonomists for standard genome sequencing and annotation.</title>
        <authorList>
            <consortium name="The Broad Institute Genomics Platform"/>
            <consortium name="The Broad Institute Genome Sequencing Center for Infectious Disease"/>
            <person name="Wu L."/>
            <person name="Ma J."/>
        </authorList>
    </citation>
    <scope>NUCLEOTIDE SEQUENCE [LARGE SCALE GENOMIC DNA]</scope>
    <source>
        <strain evidence="6">TBRC 5832</strain>
    </source>
</reference>
<gene>
    <name evidence="5" type="ORF">ACFO0C_36635</name>
</gene>
<name>A0ABV8J2V5_9ACTN</name>
<dbReference type="InterPro" id="IPR003018">
    <property type="entry name" value="GAF"/>
</dbReference>
<keyword evidence="6" id="KW-1185">Reference proteome</keyword>
<dbReference type="Gene3D" id="1.10.10.10">
    <property type="entry name" value="Winged helix-like DNA-binding domain superfamily/Winged helix DNA-binding domain"/>
    <property type="match status" value="1"/>
</dbReference>
<keyword evidence="2" id="KW-0238">DNA-binding</keyword>